<comment type="similarity">
    <text evidence="3">Belongs to the band 7/mec-2 family.</text>
</comment>
<evidence type="ECO:0000256" key="2">
    <source>
        <dbReference type="ARBA" id="ARBA00004429"/>
    </source>
</evidence>
<dbReference type="FunFam" id="3.30.479.30:FF:000006">
    <property type="entry name" value="SPFH/Band 7/PHB domain protein"/>
    <property type="match status" value="1"/>
</dbReference>
<dbReference type="Pfam" id="PF01145">
    <property type="entry name" value="Band_7"/>
    <property type="match status" value="1"/>
</dbReference>
<dbReference type="PANTHER" id="PTHR43327:SF10">
    <property type="entry name" value="STOMATIN-LIKE PROTEIN 2, MITOCHONDRIAL"/>
    <property type="match status" value="1"/>
</dbReference>
<reference evidence="15 16" key="1">
    <citation type="submission" date="2018-06" db="EMBL/GenBank/DDBJ databases">
        <authorList>
            <consortium name="Pathogen Informatics"/>
            <person name="Doyle S."/>
        </authorList>
    </citation>
    <scope>NUCLEOTIDE SEQUENCE [LARGE SCALE GENOMIC DNA]</scope>
    <source>
        <strain evidence="15 16">NCTC13443</strain>
    </source>
</reference>
<evidence type="ECO:0000256" key="12">
    <source>
        <dbReference type="SAM" id="MobiDB-lite"/>
    </source>
</evidence>
<dbReference type="SUPFAM" id="SSF117892">
    <property type="entry name" value="Band 7/SPFH domain"/>
    <property type="match status" value="1"/>
</dbReference>
<dbReference type="CDD" id="cd08829">
    <property type="entry name" value="SPFH_paraslipin"/>
    <property type="match status" value="1"/>
</dbReference>
<evidence type="ECO:0000313" key="15">
    <source>
        <dbReference type="EMBL" id="STT01867.1"/>
    </source>
</evidence>
<keyword evidence="15" id="KW-0378">Hydrolase</keyword>
<feature type="region of interest" description="Disordered" evidence="12">
    <location>
        <begin position="273"/>
        <end position="294"/>
    </location>
</feature>
<dbReference type="Proteomes" id="UP000255518">
    <property type="component" value="Unassembled WGS sequence"/>
</dbReference>
<evidence type="ECO:0000256" key="3">
    <source>
        <dbReference type="ARBA" id="ARBA00008164"/>
    </source>
</evidence>
<evidence type="ECO:0000256" key="7">
    <source>
        <dbReference type="ARBA" id="ARBA00022692"/>
    </source>
</evidence>
<dbReference type="GO" id="GO:0005886">
    <property type="term" value="C:plasma membrane"/>
    <property type="evidence" value="ECO:0007669"/>
    <property type="project" value="UniProtKB-SubCell"/>
</dbReference>
<dbReference type="GO" id="GO:0008233">
    <property type="term" value="F:peptidase activity"/>
    <property type="evidence" value="ECO:0007669"/>
    <property type="project" value="UniProtKB-KW"/>
</dbReference>
<dbReference type="InterPro" id="IPR001972">
    <property type="entry name" value="Stomatin_HflK_fam"/>
</dbReference>
<keyword evidence="9 13" id="KW-0472">Membrane</keyword>
<evidence type="ECO:0000313" key="16">
    <source>
        <dbReference type="Proteomes" id="UP000255518"/>
    </source>
</evidence>
<dbReference type="Gene3D" id="3.30.479.30">
    <property type="entry name" value="Band 7 domain"/>
    <property type="match status" value="1"/>
</dbReference>
<dbReference type="InterPro" id="IPR002810">
    <property type="entry name" value="NfeD-like_C"/>
</dbReference>
<feature type="transmembrane region" description="Helical" evidence="13">
    <location>
        <begin position="305"/>
        <end position="328"/>
    </location>
</feature>
<organism evidence="15 16">
    <name type="scientific">Klebsiella pneumoniae</name>
    <dbReference type="NCBI Taxonomy" id="573"/>
    <lineage>
        <taxon>Bacteria</taxon>
        <taxon>Pseudomonadati</taxon>
        <taxon>Pseudomonadota</taxon>
        <taxon>Gammaproteobacteria</taxon>
        <taxon>Enterobacterales</taxon>
        <taxon>Enterobacteriaceae</taxon>
        <taxon>Klebsiella/Raoultella group</taxon>
        <taxon>Klebsiella</taxon>
        <taxon>Klebsiella pneumoniae complex</taxon>
    </lineage>
</organism>
<evidence type="ECO:0000256" key="4">
    <source>
        <dbReference type="ARBA" id="ARBA00017055"/>
    </source>
</evidence>
<sequence length="457" mass="50666">MLIFIPILIFVALVIVAAAVKIVPQGYQWTVERFGRFTQTLQPGLSLVVPFMDRIGRKVNMMEQVLDIPSQEVISRDNANVTIDAVCFIQVIDAPKAAYEVSNLEQAIVNLTMTNIRTVLGSMELDEMLSQRDSINTRLLHIVDDATNPWGVKITRVEIRDVRPPAELIASMNAQMKAERTKRAYILEAEGVRQAEILKAEGEKQSQILKAEGERQSAFLQAEARERSAEAEARATQMVSSAIASGDIQAINYFVAQKYTDALQQIGAANNSKSGIDAAGCQQPDGIDRRDQRADQRRRWRSEKIMIGMILAHPHLFWLSLGGLLLAAEMLGGSGYLLWSGVAGVVTGALTWLLPLSWEWQGTLFAVLTLLAAWLWSKWLRKRVKTQRPADAQLNQRGQQLVGRRLTLDAPLVNGRGHVRVGDSSWPVIADEDFAAGSKVEVIAVEGITLRIRPAVR</sequence>
<evidence type="ECO:0000256" key="5">
    <source>
        <dbReference type="ARBA" id="ARBA00022475"/>
    </source>
</evidence>
<feature type="domain" description="Band 7" evidence="14">
    <location>
        <begin position="18"/>
        <end position="176"/>
    </location>
</feature>
<dbReference type="InterPro" id="IPR012340">
    <property type="entry name" value="NA-bd_OB-fold"/>
</dbReference>
<dbReference type="InterPro" id="IPR050710">
    <property type="entry name" value="Band7/mec-2_domain"/>
</dbReference>
<evidence type="ECO:0000256" key="13">
    <source>
        <dbReference type="SAM" id="Phobius"/>
    </source>
</evidence>
<gene>
    <name evidence="15" type="primary">qmcA</name>
    <name evidence="15" type="ORF">NCTC13443_02198</name>
</gene>
<accession>A0A377UV29</accession>
<keyword evidence="15" id="KW-0645">Protease</keyword>
<dbReference type="FunFam" id="2.40.50.140:FF:000118">
    <property type="entry name" value="NfeD family protein"/>
    <property type="match status" value="1"/>
</dbReference>
<keyword evidence="5" id="KW-1003">Cell membrane</keyword>
<dbReference type="PRINTS" id="PR00721">
    <property type="entry name" value="STOMATIN"/>
</dbReference>
<feature type="transmembrane region" description="Helical" evidence="13">
    <location>
        <begin position="335"/>
        <end position="354"/>
    </location>
</feature>
<protein>
    <recommendedName>
        <fullName evidence="11">Inner membrane protein YbbJ</fullName>
    </recommendedName>
    <alternativeName>
        <fullName evidence="4">Protein QmcA</fullName>
    </alternativeName>
</protein>
<dbReference type="EMBL" id="UGKT01000001">
    <property type="protein sequence ID" value="STT01867.1"/>
    <property type="molecule type" value="Genomic_DNA"/>
</dbReference>
<dbReference type="Gene3D" id="2.40.50.140">
    <property type="entry name" value="Nucleic acid-binding proteins"/>
    <property type="match status" value="1"/>
</dbReference>
<dbReference type="InterPro" id="IPR001107">
    <property type="entry name" value="Band_7"/>
</dbReference>
<name>A0A377UV29_KLEPN</name>
<proteinExistence type="inferred from homology"/>
<evidence type="ECO:0000256" key="6">
    <source>
        <dbReference type="ARBA" id="ARBA00022519"/>
    </source>
</evidence>
<dbReference type="AlphaFoldDB" id="A0A377UV29"/>
<keyword evidence="7 13" id="KW-0812">Transmembrane</keyword>
<comment type="similarity">
    <text evidence="10">To M.jannaschii MJ0826.</text>
</comment>
<evidence type="ECO:0000256" key="8">
    <source>
        <dbReference type="ARBA" id="ARBA00022989"/>
    </source>
</evidence>
<keyword evidence="8 13" id="KW-1133">Transmembrane helix</keyword>
<dbReference type="PROSITE" id="PS01270">
    <property type="entry name" value="BAND_7"/>
    <property type="match status" value="1"/>
</dbReference>
<dbReference type="GO" id="GO:0006508">
    <property type="term" value="P:proteolysis"/>
    <property type="evidence" value="ECO:0007669"/>
    <property type="project" value="UniProtKB-KW"/>
</dbReference>
<feature type="transmembrane region" description="Helical" evidence="13">
    <location>
        <begin position="360"/>
        <end position="377"/>
    </location>
</feature>
<dbReference type="PANTHER" id="PTHR43327">
    <property type="entry name" value="STOMATIN-LIKE PROTEIN 2, MITOCHONDRIAL"/>
    <property type="match status" value="1"/>
</dbReference>
<comment type="subcellular location">
    <subcellularLocation>
        <location evidence="2">Cell inner membrane</location>
        <topology evidence="2">Multi-pass membrane protein</topology>
    </subcellularLocation>
    <subcellularLocation>
        <location evidence="1">Membrane</location>
        <topology evidence="1">Single-pass membrane protein</topology>
    </subcellularLocation>
</comment>
<dbReference type="Pfam" id="PF01957">
    <property type="entry name" value="NfeD"/>
    <property type="match status" value="1"/>
</dbReference>
<evidence type="ECO:0000259" key="14">
    <source>
        <dbReference type="SMART" id="SM00244"/>
    </source>
</evidence>
<evidence type="ECO:0000256" key="9">
    <source>
        <dbReference type="ARBA" id="ARBA00023136"/>
    </source>
</evidence>
<evidence type="ECO:0000256" key="10">
    <source>
        <dbReference type="ARBA" id="ARBA00061418"/>
    </source>
</evidence>
<dbReference type="InterPro" id="IPR036013">
    <property type="entry name" value="Band_7/SPFH_dom_sf"/>
</dbReference>
<evidence type="ECO:0000256" key="11">
    <source>
        <dbReference type="ARBA" id="ARBA00067164"/>
    </source>
</evidence>
<dbReference type="SMART" id="SM00244">
    <property type="entry name" value="PHB"/>
    <property type="match status" value="1"/>
</dbReference>
<dbReference type="InterPro" id="IPR018080">
    <property type="entry name" value="Band_7/stomatin-like_CS"/>
</dbReference>
<keyword evidence="6" id="KW-0997">Cell inner membrane</keyword>
<evidence type="ECO:0000256" key="1">
    <source>
        <dbReference type="ARBA" id="ARBA00004167"/>
    </source>
</evidence>
<dbReference type="SUPFAM" id="SSF141322">
    <property type="entry name" value="NfeD domain-like"/>
    <property type="match status" value="1"/>
</dbReference>